<dbReference type="GO" id="GO:0044550">
    <property type="term" value="P:secondary metabolite biosynthetic process"/>
    <property type="evidence" value="ECO:0007669"/>
    <property type="project" value="UniProtKB-ARBA"/>
</dbReference>
<accession>A0A5N6ERP8</accession>
<evidence type="ECO:0000256" key="2">
    <source>
        <dbReference type="ARBA" id="ARBA00022679"/>
    </source>
</evidence>
<dbReference type="Proteomes" id="UP000326799">
    <property type="component" value="Unassembled WGS sequence"/>
</dbReference>
<protein>
    <submittedName>
        <fullName evidence="5">O-methyltransferase-domain-containing protein</fullName>
    </submittedName>
</protein>
<evidence type="ECO:0000313" key="5">
    <source>
        <dbReference type="EMBL" id="KAB8219120.1"/>
    </source>
</evidence>
<evidence type="ECO:0000256" key="1">
    <source>
        <dbReference type="ARBA" id="ARBA00022603"/>
    </source>
</evidence>
<dbReference type="PROSITE" id="PS51683">
    <property type="entry name" value="SAM_OMT_II"/>
    <property type="match status" value="1"/>
</dbReference>
<evidence type="ECO:0000313" key="6">
    <source>
        <dbReference type="Proteomes" id="UP000326799"/>
    </source>
</evidence>
<dbReference type="Pfam" id="PF00891">
    <property type="entry name" value="Methyltransf_2"/>
    <property type="match status" value="1"/>
</dbReference>
<dbReference type="PANTHER" id="PTHR43712:SF4">
    <property type="entry name" value="O-METHYLTRANSFERASE DOMAIN-CONTAINING PROTEIN"/>
    <property type="match status" value="1"/>
</dbReference>
<dbReference type="Gene3D" id="1.10.10.10">
    <property type="entry name" value="Winged helix-like DNA-binding domain superfamily/Winged helix DNA-binding domain"/>
    <property type="match status" value="1"/>
</dbReference>
<dbReference type="EMBL" id="ML733442">
    <property type="protein sequence ID" value="KAB8219120.1"/>
    <property type="molecule type" value="Genomic_DNA"/>
</dbReference>
<name>A0A5N6ERP8_9EURO</name>
<organism evidence="5 6">
    <name type="scientific">Aspergillus novoparasiticus</name>
    <dbReference type="NCBI Taxonomy" id="986946"/>
    <lineage>
        <taxon>Eukaryota</taxon>
        <taxon>Fungi</taxon>
        <taxon>Dikarya</taxon>
        <taxon>Ascomycota</taxon>
        <taxon>Pezizomycotina</taxon>
        <taxon>Eurotiomycetes</taxon>
        <taxon>Eurotiomycetidae</taxon>
        <taxon>Eurotiales</taxon>
        <taxon>Aspergillaceae</taxon>
        <taxon>Aspergillus</taxon>
        <taxon>Aspergillus subgen. Circumdati</taxon>
    </lineage>
</organism>
<proteinExistence type="predicted"/>
<gene>
    <name evidence="5" type="ORF">BDV33DRAFT_204806</name>
</gene>
<keyword evidence="1 5" id="KW-0489">Methyltransferase</keyword>
<dbReference type="AlphaFoldDB" id="A0A5N6ERP8"/>
<dbReference type="InterPro" id="IPR001077">
    <property type="entry name" value="COMT_C"/>
</dbReference>
<reference evidence="5 6" key="1">
    <citation type="submission" date="2019-04" db="EMBL/GenBank/DDBJ databases">
        <title>Fungal friends and foes A comparative genomics study of 23 Aspergillus species from section Flavi.</title>
        <authorList>
            <consortium name="DOE Joint Genome Institute"/>
            <person name="Kjaerbolling I."/>
            <person name="Vesth T.C."/>
            <person name="Frisvad J.C."/>
            <person name="Nybo J.L."/>
            <person name="Theobald S."/>
            <person name="Kildgaard S."/>
            <person name="Petersen T.I."/>
            <person name="Kuo A."/>
            <person name="Sato A."/>
            <person name="Lyhne E.K."/>
            <person name="Kogle M.E."/>
            <person name="Wiebenga A."/>
            <person name="Kun R.S."/>
            <person name="Lubbers R.J."/>
            <person name="Makela M.R."/>
            <person name="Barry K."/>
            <person name="Chovatia M."/>
            <person name="Clum A."/>
            <person name="Daum C."/>
            <person name="Haridas S."/>
            <person name="He G."/>
            <person name="LaButti K."/>
            <person name="Lipzen A."/>
            <person name="Mondo S."/>
            <person name="Pangilinan J."/>
            <person name="Riley R."/>
            <person name="Salamov A."/>
            <person name="Simmons B.A."/>
            <person name="Magnuson J.K."/>
            <person name="Henrissat B."/>
            <person name="Mortensen U.H."/>
            <person name="Larsen T.O."/>
            <person name="De vries R.P."/>
            <person name="Grigoriev I.V."/>
            <person name="Machida M."/>
            <person name="Baker S.E."/>
            <person name="Andersen M.R."/>
        </authorList>
    </citation>
    <scope>NUCLEOTIDE SEQUENCE [LARGE SCALE GENOMIC DNA]</scope>
    <source>
        <strain evidence="5 6">CBS 126849</strain>
    </source>
</reference>
<dbReference type="InterPro" id="IPR029063">
    <property type="entry name" value="SAM-dependent_MTases_sf"/>
</dbReference>
<dbReference type="Gene3D" id="3.40.50.150">
    <property type="entry name" value="Vaccinia Virus protein VP39"/>
    <property type="match status" value="1"/>
</dbReference>
<dbReference type="GO" id="GO:0032259">
    <property type="term" value="P:methylation"/>
    <property type="evidence" value="ECO:0007669"/>
    <property type="project" value="UniProtKB-KW"/>
</dbReference>
<keyword evidence="6" id="KW-1185">Reference proteome</keyword>
<evidence type="ECO:0000259" key="4">
    <source>
        <dbReference type="Pfam" id="PF00891"/>
    </source>
</evidence>
<dbReference type="InterPro" id="IPR016461">
    <property type="entry name" value="COMT-like"/>
</dbReference>
<evidence type="ECO:0000256" key="3">
    <source>
        <dbReference type="ARBA" id="ARBA00022691"/>
    </source>
</evidence>
<dbReference type="PANTHER" id="PTHR43712">
    <property type="entry name" value="PUTATIVE (AFU_ORTHOLOGUE AFUA_4G14580)-RELATED"/>
    <property type="match status" value="1"/>
</dbReference>
<keyword evidence="2 5" id="KW-0808">Transferase</keyword>
<dbReference type="GO" id="GO:0008171">
    <property type="term" value="F:O-methyltransferase activity"/>
    <property type="evidence" value="ECO:0007669"/>
    <property type="project" value="InterPro"/>
</dbReference>
<dbReference type="InterPro" id="IPR036388">
    <property type="entry name" value="WH-like_DNA-bd_sf"/>
</dbReference>
<dbReference type="SUPFAM" id="SSF53335">
    <property type="entry name" value="S-adenosyl-L-methionine-dependent methyltransferases"/>
    <property type="match status" value="1"/>
</dbReference>
<feature type="domain" description="O-methyltransferase C-terminal" evidence="4">
    <location>
        <begin position="168"/>
        <end position="367"/>
    </location>
</feature>
<sequence>MSSAAASPSTIIQQLEKVVENPELYRSHRHEIISLAYRAEVELQSPFALFQGIVHAAMPLVAVYVCQQHRILHMMQENAEKGQPVTSTATLAQDTGINEHKLEALLEYMAARHLVDRISYNEFAPNKLTRLLLTPLFMDGVLLYHDHFTPSFTALSSFLSSPGQRSTAFQLAHNTSGGLYDMQQANPDMARAFQNYLQLEHSYLPNWLTVVDFQSEFAENTCMDTVLFVDVGGGNGQQCVNLLAEYPNMKGRVILQGTPSVVHDALPHNRVERVGYDYFTEQPVKGAKAYHFRQIFHNNDDDACIRILEALIPAMSSSSMLFINENVLPDEEPSTEYRASFSMTMTVLFNTYERRERHWHQLLGKVGLTVKEIRRFSRHGDSILMAVKR</sequence>
<keyword evidence="3" id="KW-0949">S-adenosyl-L-methionine</keyword>